<dbReference type="AlphaFoldDB" id="A0A6P2BY80"/>
<dbReference type="InterPro" id="IPR005149">
    <property type="entry name" value="Tscrpt_reg_PadR_N"/>
</dbReference>
<evidence type="ECO:0000256" key="1">
    <source>
        <dbReference type="SAM" id="MobiDB-lite"/>
    </source>
</evidence>
<dbReference type="PANTHER" id="PTHR33169:SF14">
    <property type="entry name" value="TRANSCRIPTIONAL REGULATOR RV3488"/>
    <property type="match status" value="1"/>
</dbReference>
<evidence type="ECO:0000259" key="2">
    <source>
        <dbReference type="Pfam" id="PF03551"/>
    </source>
</evidence>
<dbReference type="PANTHER" id="PTHR33169">
    <property type="entry name" value="PADR-FAMILY TRANSCRIPTIONAL REGULATOR"/>
    <property type="match status" value="1"/>
</dbReference>
<evidence type="ECO:0000313" key="3">
    <source>
        <dbReference type="EMBL" id="TVZ03647.1"/>
    </source>
</evidence>
<proteinExistence type="predicted"/>
<reference evidence="3 4" key="1">
    <citation type="submission" date="2018-11" db="EMBL/GenBank/DDBJ databases">
        <title>Trebonia kvetii gen.nov., sp.nov., a novel acidophilic actinobacterium, and proposal of the new actinobacterial family Treboniaceae fam. nov.</title>
        <authorList>
            <person name="Rapoport D."/>
            <person name="Sagova-Mareckova M."/>
            <person name="Sedlacek I."/>
            <person name="Provaznik J."/>
            <person name="Kralova S."/>
            <person name="Pavlinic D."/>
            <person name="Benes V."/>
            <person name="Kopecky J."/>
        </authorList>
    </citation>
    <scope>NUCLEOTIDE SEQUENCE [LARGE SCALE GENOMIC DNA]</scope>
    <source>
        <strain evidence="3 4">15Tr583</strain>
    </source>
</reference>
<dbReference type="OrthoDB" id="122286at2"/>
<dbReference type="InterPro" id="IPR036388">
    <property type="entry name" value="WH-like_DNA-bd_sf"/>
</dbReference>
<feature type="domain" description="Transcription regulator PadR N-terminal" evidence="2">
    <location>
        <begin position="13"/>
        <end position="84"/>
    </location>
</feature>
<dbReference type="Proteomes" id="UP000460272">
    <property type="component" value="Unassembled WGS sequence"/>
</dbReference>
<dbReference type="InterPro" id="IPR052509">
    <property type="entry name" value="Metal_resp_DNA-bind_regulator"/>
</dbReference>
<dbReference type="Gene3D" id="1.10.10.10">
    <property type="entry name" value="Winged helix-like DNA-binding domain superfamily/Winged helix DNA-binding domain"/>
    <property type="match status" value="1"/>
</dbReference>
<dbReference type="SUPFAM" id="SSF46785">
    <property type="entry name" value="Winged helix' DNA-binding domain"/>
    <property type="match status" value="1"/>
</dbReference>
<comment type="caution">
    <text evidence="3">The sequence shown here is derived from an EMBL/GenBank/DDBJ whole genome shotgun (WGS) entry which is preliminary data.</text>
</comment>
<sequence length="138" mass="14997">MTELRRGVLGPCVLALLDERPRFGLELVRDLAAAGGLLTSDGTVYPLLNRLRDAGLVTSEWQDQAGERARRYYFITGEGREQLKAFRAEWTDFAAIIQSVLFPSSATPQADNSKKSGASDSPARDAHGEGAAHERHGA</sequence>
<gene>
    <name evidence="3" type="ORF">EAS64_21400</name>
</gene>
<feature type="region of interest" description="Disordered" evidence="1">
    <location>
        <begin position="105"/>
        <end position="138"/>
    </location>
</feature>
<feature type="compositionally biased region" description="Polar residues" evidence="1">
    <location>
        <begin position="105"/>
        <end position="119"/>
    </location>
</feature>
<dbReference type="EMBL" id="RPFW01000004">
    <property type="protein sequence ID" value="TVZ03647.1"/>
    <property type="molecule type" value="Genomic_DNA"/>
</dbReference>
<protein>
    <submittedName>
        <fullName evidence="3">PadR family transcriptional regulator</fullName>
    </submittedName>
</protein>
<accession>A0A6P2BY80</accession>
<evidence type="ECO:0000313" key="4">
    <source>
        <dbReference type="Proteomes" id="UP000460272"/>
    </source>
</evidence>
<dbReference type="InterPro" id="IPR036390">
    <property type="entry name" value="WH_DNA-bd_sf"/>
</dbReference>
<organism evidence="3 4">
    <name type="scientific">Trebonia kvetii</name>
    <dbReference type="NCBI Taxonomy" id="2480626"/>
    <lineage>
        <taxon>Bacteria</taxon>
        <taxon>Bacillati</taxon>
        <taxon>Actinomycetota</taxon>
        <taxon>Actinomycetes</taxon>
        <taxon>Streptosporangiales</taxon>
        <taxon>Treboniaceae</taxon>
        <taxon>Trebonia</taxon>
    </lineage>
</organism>
<feature type="compositionally biased region" description="Basic and acidic residues" evidence="1">
    <location>
        <begin position="122"/>
        <end position="138"/>
    </location>
</feature>
<dbReference type="Pfam" id="PF03551">
    <property type="entry name" value="PadR"/>
    <property type="match status" value="1"/>
</dbReference>
<keyword evidence="4" id="KW-1185">Reference proteome</keyword>
<name>A0A6P2BY80_9ACTN</name>